<evidence type="ECO:0000313" key="2">
    <source>
        <dbReference type="EMBL" id="MQY04947.1"/>
    </source>
</evidence>
<sequence>MLAVAFVIALLVVGGMALVNALTSNKEAAPPGASGPPGTRASAPAHPSSTGQPALLIKNIGDMPTVVTITGGNDRQVLFRGRLNPGEGRQFDDTPLSVVATDAGLVQVFVYGTEQPKAAGQRGEWSVPKR</sequence>
<proteinExistence type="predicted"/>
<protein>
    <recommendedName>
        <fullName evidence="4">DUF4115 domain-containing protein</fullName>
    </recommendedName>
</protein>
<evidence type="ECO:0000313" key="3">
    <source>
        <dbReference type="Proteomes" id="UP000487268"/>
    </source>
</evidence>
<gene>
    <name evidence="2" type="ORF">ACRB68_30100</name>
</gene>
<evidence type="ECO:0000256" key="1">
    <source>
        <dbReference type="SAM" id="MobiDB-lite"/>
    </source>
</evidence>
<feature type="region of interest" description="Disordered" evidence="1">
    <location>
        <begin position="27"/>
        <end position="55"/>
    </location>
</feature>
<dbReference type="AlphaFoldDB" id="A0A7K0BUX7"/>
<dbReference type="EMBL" id="WEGH01000002">
    <property type="protein sequence ID" value="MQY04947.1"/>
    <property type="molecule type" value="Genomic_DNA"/>
</dbReference>
<accession>A0A7K0BUX7</accession>
<feature type="compositionally biased region" description="Low complexity" evidence="1">
    <location>
        <begin position="28"/>
        <end position="45"/>
    </location>
</feature>
<dbReference type="RefSeq" id="WP_328594227.1">
    <property type="nucleotide sequence ID" value="NZ_WEGH01000002.1"/>
</dbReference>
<evidence type="ECO:0008006" key="4">
    <source>
        <dbReference type="Google" id="ProtNLM"/>
    </source>
</evidence>
<comment type="caution">
    <text evidence="2">The sequence shown here is derived from an EMBL/GenBank/DDBJ whole genome shotgun (WGS) entry which is preliminary data.</text>
</comment>
<organism evidence="2 3">
    <name type="scientific">Actinomadura macrotermitis</name>
    <dbReference type="NCBI Taxonomy" id="2585200"/>
    <lineage>
        <taxon>Bacteria</taxon>
        <taxon>Bacillati</taxon>
        <taxon>Actinomycetota</taxon>
        <taxon>Actinomycetes</taxon>
        <taxon>Streptosporangiales</taxon>
        <taxon>Thermomonosporaceae</taxon>
        <taxon>Actinomadura</taxon>
    </lineage>
</organism>
<reference evidence="2 3" key="1">
    <citation type="submission" date="2019-10" db="EMBL/GenBank/DDBJ databases">
        <title>Actinomadura rubteroloni sp. nov. and Actinomadura macrotermitis sp. nov., isolated from the gut of fungus growing-termite Macrotermes natalensis.</title>
        <authorList>
            <person name="Benndorf R."/>
            <person name="Martin K."/>
            <person name="Kuefner M."/>
            <person name="De Beer W."/>
            <person name="Kaster A.-K."/>
            <person name="Vollmers J."/>
            <person name="Poulsen M."/>
            <person name="Beemelmanns C."/>
        </authorList>
    </citation>
    <scope>NUCLEOTIDE SEQUENCE [LARGE SCALE GENOMIC DNA]</scope>
    <source>
        <strain evidence="2 3">RB68</strain>
    </source>
</reference>
<name>A0A7K0BUX7_9ACTN</name>
<keyword evidence="3" id="KW-1185">Reference proteome</keyword>
<dbReference type="Proteomes" id="UP000487268">
    <property type="component" value="Unassembled WGS sequence"/>
</dbReference>